<dbReference type="Proteomes" id="UP000006233">
    <property type="component" value="Unassembled WGS sequence"/>
</dbReference>
<dbReference type="STRING" id="634994.GCWU000323_00523"/>
<evidence type="ECO:0000256" key="1">
    <source>
        <dbReference type="ARBA" id="ARBA00023015"/>
    </source>
</evidence>
<evidence type="ECO:0000256" key="2">
    <source>
        <dbReference type="ARBA" id="ARBA00023125"/>
    </source>
</evidence>
<feature type="domain" description="Peptidase S24/S26A/S26B/S26C" evidence="4">
    <location>
        <begin position="49"/>
        <end position="173"/>
    </location>
</feature>
<keyword evidence="2" id="KW-0238">DNA-binding</keyword>
<dbReference type="AlphaFoldDB" id="C9MV52"/>
<organism evidence="5 6">
    <name type="scientific">Leptotrichia hofstadii F0254</name>
    <dbReference type="NCBI Taxonomy" id="634994"/>
    <lineage>
        <taxon>Bacteria</taxon>
        <taxon>Fusobacteriati</taxon>
        <taxon>Fusobacteriota</taxon>
        <taxon>Fusobacteriia</taxon>
        <taxon>Fusobacteriales</taxon>
        <taxon>Leptotrichiaceae</taxon>
        <taxon>Leptotrichia</taxon>
    </lineage>
</organism>
<reference evidence="5 6" key="1">
    <citation type="submission" date="2009-09" db="EMBL/GenBank/DDBJ databases">
        <authorList>
            <person name="Weinstock G."/>
            <person name="Sodergren E."/>
            <person name="Clifton S."/>
            <person name="Fulton L."/>
            <person name="Fulton B."/>
            <person name="Courtney L."/>
            <person name="Fronick C."/>
            <person name="Harrison M."/>
            <person name="Strong C."/>
            <person name="Farmer C."/>
            <person name="Delahaunty K."/>
            <person name="Markovic C."/>
            <person name="Hall O."/>
            <person name="Minx P."/>
            <person name="Tomlinson C."/>
            <person name="Mitreva M."/>
            <person name="Nelson J."/>
            <person name="Hou S."/>
            <person name="Wollam A."/>
            <person name="Pepin K.H."/>
            <person name="Johnson M."/>
            <person name="Bhonagiri V."/>
            <person name="Nash W.E."/>
            <person name="Warren W."/>
            <person name="Chinwalla A."/>
            <person name="Mardis E.R."/>
            <person name="Wilson R.K."/>
        </authorList>
    </citation>
    <scope>NUCLEOTIDE SEQUENCE [LARGE SCALE GENOMIC DNA]</scope>
    <source>
        <strain evidence="5 6">F0254</strain>
    </source>
</reference>
<dbReference type="Pfam" id="PF00717">
    <property type="entry name" value="Peptidase_S24"/>
    <property type="match status" value="1"/>
</dbReference>
<evidence type="ECO:0000313" key="6">
    <source>
        <dbReference type="Proteomes" id="UP000006233"/>
    </source>
</evidence>
<dbReference type="PANTHER" id="PTHR40661:SF3">
    <property type="entry name" value="FELS-1 PROPHAGE TRANSCRIPTIONAL REGULATOR"/>
    <property type="match status" value="1"/>
</dbReference>
<dbReference type="InterPro" id="IPR015927">
    <property type="entry name" value="Peptidase_S24_S26A/B/C"/>
</dbReference>
<dbReference type="CDD" id="cd06529">
    <property type="entry name" value="S24_LexA-like"/>
    <property type="match status" value="1"/>
</dbReference>
<comment type="caution">
    <text evidence="5">The sequence shown here is derived from an EMBL/GenBank/DDBJ whole genome shotgun (WGS) entry which is preliminary data.</text>
</comment>
<accession>C9MV52</accession>
<dbReference type="InterPro" id="IPR036286">
    <property type="entry name" value="LexA/Signal_pep-like_sf"/>
</dbReference>
<dbReference type="EMBL" id="ACVB02000007">
    <property type="protein sequence ID" value="EEX75274.1"/>
    <property type="molecule type" value="Genomic_DNA"/>
</dbReference>
<sequence length="187" mass="21525">MERQKLDTNLLIALSKVLKKDFIEMLGHNPKKQESNVSNEIFTSFIQIPIYGMASAGNGLIEMDENVEEIEYISIPNINKNVKKRDFACRVRGDSMEPHYHDGDIIVVDVQDGIDIRILNGQEALIYQEDSKYLKRVFFEEGTGNLILKSYNPAYADYIIPNHELDKVECKGVISMVISMRNRKFMF</sequence>
<dbReference type="GO" id="GO:0003677">
    <property type="term" value="F:DNA binding"/>
    <property type="evidence" value="ECO:0007669"/>
    <property type="project" value="UniProtKB-KW"/>
</dbReference>
<dbReference type="InterPro" id="IPR039418">
    <property type="entry name" value="LexA-like"/>
</dbReference>
<dbReference type="eggNOG" id="COG2932">
    <property type="taxonomic scope" value="Bacteria"/>
</dbReference>
<keyword evidence="3" id="KW-0804">Transcription</keyword>
<evidence type="ECO:0000259" key="4">
    <source>
        <dbReference type="Pfam" id="PF00717"/>
    </source>
</evidence>
<name>C9MV52_9FUSO</name>
<dbReference type="RefSeq" id="WP_006803860.1">
    <property type="nucleotide sequence ID" value="NZ_GG700632.1"/>
</dbReference>
<evidence type="ECO:0000256" key="3">
    <source>
        <dbReference type="ARBA" id="ARBA00023163"/>
    </source>
</evidence>
<protein>
    <submittedName>
        <fullName evidence="5">Peptidase S24-like protein</fullName>
    </submittedName>
</protein>
<evidence type="ECO:0000313" key="5">
    <source>
        <dbReference type="EMBL" id="EEX75274.1"/>
    </source>
</evidence>
<keyword evidence="1" id="KW-0805">Transcription regulation</keyword>
<dbReference type="HOGENOM" id="CLU_066192_1_1_0"/>
<dbReference type="SUPFAM" id="SSF51306">
    <property type="entry name" value="LexA/Signal peptidase"/>
    <property type="match status" value="1"/>
</dbReference>
<proteinExistence type="predicted"/>
<dbReference type="PANTHER" id="PTHR40661">
    <property type="match status" value="1"/>
</dbReference>
<gene>
    <name evidence="5" type="ORF">GCWU000323_00523</name>
</gene>
<dbReference type="Gene3D" id="2.10.109.10">
    <property type="entry name" value="Umud Fragment, subunit A"/>
    <property type="match status" value="1"/>
</dbReference>